<evidence type="ECO:0000313" key="3">
    <source>
        <dbReference type="EMBL" id="VFR00361.1"/>
    </source>
</evidence>
<evidence type="ECO:0000256" key="1">
    <source>
        <dbReference type="SAM" id="Coils"/>
    </source>
</evidence>
<keyword evidence="4" id="KW-1185">Reference proteome</keyword>
<accession>A0A484NGV1</accession>
<keyword evidence="1" id="KW-0175">Coiled coil</keyword>
<organism evidence="3 4">
    <name type="scientific">Cuscuta campestris</name>
    <dbReference type="NCBI Taxonomy" id="132261"/>
    <lineage>
        <taxon>Eukaryota</taxon>
        <taxon>Viridiplantae</taxon>
        <taxon>Streptophyta</taxon>
        <taxon>Embryophyta</taxon>
        <taxon>Tracheophyta</taxon>
        <taxon>Spermatophyta</taxon>
        <taxon>Magnoliopsida</taxon>
        <taxon>eudicotyledons</taxon>
        <taxon>Gunneridae</taxon>
        <taxon>Pentapetalae</taxon>
        <taxon>asterids</taxon>
        <taxon>lamiids</taxon>
        <taxon>Solanales</taxon>
        <taxon>Convolvulaceae</taxon>
        <taxon>Cuscuteae</taxon>
        <taxon>Cuscuta</taxon>
        <taxon>Cuscuta subgen. Grammica</taxon>
        <taxon>Cuscuta sect. Cleistogrammica</taxon>
    </lineage>
</organism>
<feature type="region of interest" description="Disordered" evidence="2">
    <location>
        <begin position="94"/>
        <end position="114"/>
    </location>
</feature>
<dbReference type="AlphaFoldDB" id="A0A484NGV1"/>
<evidence type="ECO:0000313" key="4">
    <source>
        <dbReference type="Proteomes" id="UP000595140"/>
    </source>
</evidence>
<feature type="coiled-coil region" evidence="1">
    <location>
        <begin position="54"/>
        <end position="81"/>
    </location>
</feature>
<protein>
    <submittedName>
        <fullName evidence="3">Uncharacterized protein</fullName>
    </submittedName>
</protein>
<reference evidence="3 4" key="1">
    <citation type="submission" date="2018-04" db="EMBL/GenBank/DDBJ databases">
        <authorList>
            <person name="Vogel A."/>
        </authorList>
    </citation>
    <scope>NUCLEOTIDE SEQUENCE [LARGE SCALE GENOMIC DNA]</scope>
</reference>
<dbReference type="EMBL" id="OOIL02006688">
    <property type="protein sequence ID" value="VFR00361.1"/>
    <property type="molecule type" value="Genomic_DNA"/>
</dbReference>
<gene>
    <name evidence="3" type="ORF">CCAM_LOCUS42136</name>
</gene>
<evidence type="ECO:0000256" key="2">
    <source>
        <dbReference type="SAM" id="MobiDB-lite"/>
    </source>
</evidence>
<sequence>MEYFFLGILPPEFLPREGEDEQIEANKVAIRERAKLLESVLKEKDFKKRLCEGSDMMQKMLDDFQRERLEAEAKADKLVNDLCNAVELKRSLQSQDPQLEETNVQKEALEPKTNPEPINQQVLVLEDSPNSAPSQKPESITTLARATVVLLPESLPSQVPISIFVHEVEPTEGPDSKPPTLVQEKKEEEVLPMAINNHLLNCVEDTPPKEPVLEEIEPITCPQDSNTQESEEESVDEELLCMKNPTSSIETCANNASPVYSDQTLFDSLHDGCNPVCPEDSWSQKSRDELLVRGIKDSSIGESTVAIIKPKMDSQPIEGKEEINFTIKANDVDLLRRLSPPPTYTKSPPYILLPPSRRDESRILDLDRGANQTRIALLRCNVLALIT</sequence>
<proteinExistence type="predicted"/>
<dbReference type="Proteomes" id="UP000595140">
    <property type="component" value="Unassembled WGS sequence"/>
</dbReference>
<name>A0A484NGV1_9ASTE</name>